<accession>A0A642V739</accession>
<dbReference type="VEuPathDB" id="FungiDB:TRICI_002265"/>
<reference evidence="2" key="1">
    <citation type="journal article" date="2019" name="G3 (Bethesda)">
        <title>Genome Assemblies of Two Rare Opportunistic Yeast Pathogens: Diutina rugosa (syn. Candida rugosa) and Trichomonascus ciferrii (syn. Candida ciferrii).</title>
        <authorList>
            <person name="Mixao V."/>
            <person name="Saus E."/>
            <person name="Hansen A.P."/>
            <person name="Lass-Florl C."/>
            <person name="Gabaldon T."/>
        </authorList>
    </citation>
    <scope>NUCLEOTIDE SEQUENCE</scope>
    <source>
        <strain evidence="2">CBS 4856</strain>
    </source>
</reference>
<dbReference type="AlphaFoldDB" id="A0A642V739"/>
<evidence type="ECO:0000256" key="1">
    <source>
        <dbReference type="SAM" id="Coils"/>
    </source>
</evidence>
<comment type="caution">
    <text evidence="2">The sequence shown here is derived from an EMBL/GenBank/DDBJ whole genome shotgun (WGS) entry which is preliminary data.</text>
</comment>
<feature type="coiled-coil region" evidence="1">
    <location>
        <begin position="12"/>
        <end position="39"/>
    </location>
</feature>
<keyword evidence="1" id="KW-0175">Coiled coil</keyword>
<keyword evidence="3" id="KW-1185">Reference proteome</keyword>
<organism evidence="2 3">
    <name type="scientific">Trichomonascus ciferrii</name>
    <dbReference type="NCBI Taxonomy" id="44093"/>
    <lineage>
        <taxon>Eukaryota</taxon>
        <taxon>Fungi</taxon>
        <taxon>Dikarya</taxon>
        <taxon>Ascomycota</taxon>
        <taxon>Saccharomycotina</taxon>
        <taxon>Dipodascomycetes</taxon>
        <taxon>Dipodascales</taxon>
        <taxon>Trichomonascaceae</taxon>
        <taxon>Trichomonascus</taxon>
        <taxon>Trichomonascus ciferrii complex</taxon>
    </lineage>
</organism>
<evidence type="ECO:0000313" key="2">
    <source>
        <dbReference type="EMBL" id="KAA8915577.1"/>
    </source>
</evidence>
<name>A0A642V739_9ASCO</name>
<gene>
    <name evidence="2" type="ORF">TRICI_002265</name>
</gene>
<sequence>MNDPSYFWRRRYNQKVRELAALQAELSELETRSRMSSETTVSKPRKREADESPWWSIDNMAEYEDDDIRRVKSIVVLLNTGSQLERDLCLEAGRILLGHLKLWKCDDETAKLAMPTLIKTCDGFLRTNYYAAARSFFASLIEWFYEQFSHAMKTSIVVYCHDCISHLVLTDYQMRYLASVEICNLLTRKRIEVSQPAFLNREVKKQHLLSAYYYFTSILQIANNTPPVNRRRYLSEAKKLQHCRTEMEKAFLETEDKFARIADQLCLVKWKLL</sequence>
<evidence type="ECO:0000313" key="3">
    <source>
        <dbReference type="Proteomes" id="UP000761534"/>
    </source>
</evidence>
<dbReference type="EMBL" id="SWFS01000156">
    <property type="protein sequence ID" value="KAA8915577.1"/>
    <property type="molecule type" value="Genomic_DNA"/>
</dbReference>
<protein>
    <submittedName>
        <fullName evidence="2">Uncharacterized protein</fullName>
    </submittedName>
</protein>
<proteinExistence type="predicted"/>
<dbReference type="Proteomes" id="UP000761534">
    <property type="component" value="Unassembled WGS sequence"/>
</dbReference>